<comment type="catalytic activity">
    <reaction evidence="10 12">
        <text>dTMP + ATP = dTDP + ADP</text>
        <dbReference type="Rhea" id="RHEA:13517"/>
        <dbReference type="ChEBI" id="CHEBI:30616"/>
        <dbReference type="ChEBI" id="CHEBI:58369"/>
        <dbReference type="ChEBI" id="CHEBI:63528"/>
        <dbReference type="ChEBI" id="CHEBI:456216"/>
        <dbReference type="EC" id="2.7.4.9"/>
    </reaction>
</comment>
<sequence length="203" mass="21519">MGGQFISFEGGEGGGKSTQLRRLAARLSAHGIDVVTTREPGGTPGAEDIRSLLVEGEPGRWDGRVEALLVNAARADHVARRIRPALADGKWVLCDRYVHSTLAYQGAARGLDDAALRQLHAFATGDLWPDLTIVLDVDPALGLARAAGRAGGEARFEGEPPAFHKAVRDRFLSFPDVTVVSGDAPVDDVSDAVWSVVAARFGL</sequence>
<dbReference type="EMBL" id="JACHNZ010000001">
    <property type="protein sequence ID" value="MBB4630548.1"/>
    <property type="molecule type" value="Genomic_DNA"/>
</dbReference>
<dbReference type="GO" id="GO:0006233">
    <property type="term" value="P:dTDP biosynthetic process"/>
    <property type="evidence" value="ECO:0007669"/>
    <property type="project" value="InterPro"/>
</dbReference>
<evidence type="ECO:0000313" key="15">
    <source>
        <dbReference type="Proteomes" id="UP000566324"/>
    </source>
</evidence>
<keyword evidence="5 12" id="KW-0545">Nucleotide biosynthesis</keyword>
<evidence type="ECO:0000259" key="13">
    <source>
        <dbReference type="Pfam" id="PF02223"/>
    </source>
</evidence>
<dbReference type="EC" id="2.7.4.9" evidence="2 12"/>
<evidence type="ECO:0000256" key="7">
    <source>
        <dbReference type="ARBA" id="ARBA00022777"/>
    </source>
</evidence>
<evidence type="ECO:0000256" key="2">
    <source>
        <dbReference type="ARBA" id="ARBA00012980"/>
    </source>
</evidence>
<evidence type="ECO:0000256" key="11">
    <source>
        <dbReference type="ARBA" id="ARBA00057735"/>
    </source>
</evidence>
<dbReference type="GO" id="GO:0004798">
    <property type="term" value="F:dTMP kinase activity"/>
    <property type="evidence" value="ECO:0007669"/>
    <property type="project" value="UniProtKB-UniRule"/>
</dbReference>
<feature type="binding site" evidence="12">
    <location>
        <begin position="10"/>
        <end position="17"/>
    </location>
    <ligand>
        <name>ATP</name>
        <dbReference type="ChEBI" id="CHEBI:30616"/>
    </ligand>
</feature>
<keyword evidence="8 12" id="KW-0067">ATP-binding</keyword>
<keyword evidence="6 12" id="KW-0547">Nucleotide-binding</keyword>
<evidence type="ECO:0000256" key="4">
    <source>
        <dbReference type="ARBA" id="ARBA00022679"/>
    </source>
</evidence>
<evidence type="ECO:0000313" key="14">
    <source>
        <dbReference type="EMBL" id="MBB4630548.1"/>
    </source>
</evidence>
<dbReference type="RefSeq" id="WP_184063616.1">
    <property type="nucleotide sequence ID" value="NZ_JACHNZ010000001.1"/>
</dbReference>
<dbReference type="Gene3D" id="3.40.50.300">
    <property type="entry name" value="P-loop containing nucleotide triphosphate hydrolases"/>
    <property type="match status" value="1"/>
</dbReference>
<dbReference type="GO" id="GO:0005829">
    <property type="term" value="C:cytosol"/>
    <property type="evidence" value="ECO:0007669"/>
    <property type="project" value="TreeGrafter"/>
</dbReference>
<dbReference type="HAMAP" id="MF_00165">
    <property type="entry name" value="Thymidylate_kinase"/>
    <property type="match status" value="1"/>
</dbReference>
<gene>
    <name evidence="12" type="primary">tmk</name>
    <name evidence="14" type="ORF">GGQ98_000149</name>
</gene>
<evidence type="ECO:0000256" key="5">
    <source>
        <dbReference type="ARBA" id="ARBA00022727"/>
    </source>
</evidence>
<comment type="caution">
    <text evidence="14">The sequence shown here is derived from an EMBL/GenBank/DDBJ whole genome shotgun (WGS) entry which is preliminary data.</text>
</comment>
<dbReference type="PROSITE" id="PS01331">
    <property type="entry name" value="THYMIDYLATE_KINASE"/>
    <property type="match status" value="1"/>
</dbReference>
<proteinExistence type="inferred from homology"/>
<dbReference type="AlphaFoldDB" id="A0A7W7F7E0"/>
<reference evidence="14 15" key="1">
    <citation type="submission" date="2020-08" db="EMBL/GenBank/DDBJ databases">
        <title>Genomic Encyclopedia of Type Strains, Phase IV (KMG-IV): sequencing the most valuable type-strain genomes for metagenomic binning, comparative biology and taxonomic classification.</title>
        <authorList>
            <person name="Goeker M."/>
        </authorList>
    </citation>
    <scope>NUCLEOTIDE SEQUENCE [LARGE SCALE GENOMIC DNA]</scope>
    <source>
        <strain evidence="14 15">DSM 17328</strain>
    </source>
</reference>
<evidence type="ECO:0000256" key="10">
    <source>
        <dbReference type="ARBA" id="ARBA00048743"/>
    </source>
</evidence>
<evidence type="ECO:0000256" key="1">
    <source>
        <dbReference type="ARBA" id="ARBA00009776"/>
    </source>
</evidence>
<feature type="domain" description="Thymidylate kinase-like" evidence="13">
    <location>
        <begin position="8"/>
        <end position="190"/>
    </location>
</feature>
<dbReference type="InterPro" id="IPR027417">
    <property type="entry name" value="P-loop_NTPase"/>
</dbReference>
<keyword evidence="7 12" id="KW-0418">Kinase</keyword>
<comment type="similarity">
    <text evidence="1 12">Belongs to the thymidylate kinase family.</text>
</comment>
<dbReference type="InterPro" id="IPR018094">
    <property type="entry name" value="Thymidylate_kinase"/>
</dbReference>
<dbReference type="InterPro" id="IPR018095">
    <property type="entry name" value="Thymidylate_kin_CS"/>
</dbReference>
<name>A0A7W7F7E0_9SPHN</name>
<dbReference type="GO" id="GO:0006227">
    <property type="term" value="P:dUDP biosynthetic process"/>
    <property type="evidence" value="ECO:0007669"/>
    <property type="project" value="TreeGrafter"/>
</dbReference>
<dbReference type="FunFam" id="3.40.50.300:FF:000225">
    <property type="entry name" value="Thymidylate kinase"/>
    <property type="match status" value="1"/>
</dbReference>
<dbReference type="GO" id="GO:0006235">
    <property type="term" value="P:dTTP biosynthetic process"/>
    <property type="evidence" value="ECO:0007669"/>
    <property type="project" value="UniProtKB-UniRule"/>
</dbReference>
<evidence type="ECO:0000256" key="12">
    <source>
        <dbReference type="HAMAP-Rule" id="MF_00165"/>
    </source>
</evidence>
<evidence type="ECO:0000256" key="6">
    <source>
        <dbReference type="ARBA" id="ARBA00022741"/>
    </source>
</evidence>
<comment type="function">
    <text evidence="11 12">Phosphorylation of dTMP to form dTDP in both de novo and salvage pathways of dTTP synthesis.</text>
</comment>
<dbReference type="Pfam" id="PF02223">
    <property type="entry name" value="Thymidylate_kin"/>
    <property type="match status" value="1"/>
</dbReference>
<dbReference type="PANTHER" id="PTHR10344:SF4">
    <property type="entry name" value="UMP-CMP KINASE 2, MITOCHONDRIAL"/>
    <property type="match status" value="1"/>
</dbReference>
<dbReference type="InterPro" id="IPR039430">
    <property type="entry name" value="Thymidylate_kin-like_dom"/>
</dbReference>
<dbReference type="GO" id="GO:0005524">
    <property type="term" value="F:ATP binding"/>
    <property type="evidence" value="ECO:0007669"/>
    <property type="project" value="UniProtKB-UniRule"/>
</dbReference>
<protein>
    <recommendedName>
        <fullName evidence="3 12">Thymidylate kinase</fullName>
        <ecNumber evidence="2 12">2.7.4.9</ecNumber>
    </recommendedName>
    <alternativeName>
        <fullName evidence="9 12">dTMP kinase</fullName>
    </alternativeName>
</protein>
<dbReference type="Proteomes" id="UP000566324">
    <property type="component" value="Unassembled WGS sequence"/>
</dbReference>
<dbReference type="CDD" id="cd01672">
    <property type="entry name" value="TMPK"/>
    <property type="match status" value="1"/>
</dbReference>
<accession>A0A7W7F7E0</accession>
<dbReference type="SUPFAM" id="SSF52540">
    <property type="entry name" value="P-loop containing nucleoside triphosphate hydrolases"/>
    <property type="match status" value="1"/>
</dbReference>
<evidence type="ECO:0000256" key="3">
    <source>
        <dbReference type="ARBA" id="ARBA00017144"/>
    </source>
</evidence>
<dbReference type="PANTHER" id="PTHR10344">
    <property type="entry name" value="THYMIDYLATE KINASE"/>
    <property type="match status" value="1"/>
</dbReference>
<organism evidence="14 15">
    <name type="scientific">Sphingosinicella soli</name>
    <dbReference type="NCBI Taxonomy" id="333708"/>
    <lineage>
        <taxon>Bacteria</taxon>
        <taxon>Pseudomonadati</taxon>
        <taxon>Pseudomonadota</taxon>
        <taxon>Alphaproteobacteria</taxon>
        <taxon>Sphingomonadales</taxon>
        <taxon>Sphingosinicellaceae</taxon>
        <taxon>Sphingosinicella</taxon>
    </lineage>
</organism>
<dbReference type="NCBIfam" id="TIGR00041">
    <property type="entry name" value="DTMP_kinase"/>
    <property type="match status" value="1"/>
</dbReference>
<keyword evidence="4 12" id="KW-0808">Transferase</keyword>
<keyword evidence="15" id="KW-1185">Reference proteome</keyword>
<evidence type="ECO:0000256" key="8">
    <source>
        <dbReference type="ARBA" id="ARBA00022840"/>
    </source>
</evidence>
<evidence type="ECO:0000256" key="9">
    <source>
        <dbReference type="ARBA" id="ARBA00029962"/>
    </source>
</evidence>